<dbReference type="EMBL" id="CAJVPY010000827">
    <property type="protein sequence ID" value="CAG8493912.1"/>
    <property type="molecule type" value="Genomic_DNA"/>
</dbReference>
<sequence length="41" mass="4817">MEIENRAIPVESIMKNDDQREDEFMDIRYIKSELIGNSDDG</sequence>
<evidence type="ECO:0000313" key="1">
    <source>
        <dbReference type="EMBL" id="CAG8493912.1"/>
    </source>
</evidence>
<proteinExistence type="predicted"/>
<dbReference type="AlphaFoldDB" id="A0A9N8ZEC4"/>
<keyword evidence="2" id="KW-1185">Reference proteome</keyword>
<name>A0A9N8ZEC4_9GLOM</name>
<evidence type="ECO:0000313" key="2">
    <source>
        <dbReference type="Proteomes" id="UP000789405"/>
    </source>
</evidence>
<reference evidence="1" key="1">
    <citation type="submission" date="2021-06" db="EMBL/GenBank/DDBJ databases">
        <authorList>
            <person name="Kallberg Y."/>
            <person name="Tangrot J."/>
            <person name="Rosling A."/>
        </authorList>
    </citation>
    <scope>NUCLEOTIDE SEQUENCE</scope>
    <source>
        <strain evidence="1">MA453B</strain>
    </source>
</reference>
<dbReference type="Proteomes" id="UP000789405">
    <property type="component" value="Unassembled WGS sequence"/>
</dbReference>
<comment type="caution">
    <text evidence="1">The sequence shown here is derived from an EMBL/GenBank/DDBJ whole genome shotgun (WGS) entry which is preliminary data.</text>
</comment>
<dbReference type="OrthoDB" id="2430780at2759"/>
<organism evidence="1 2">
    <name type="scientific">Dentiscutata erythropus</name>
    <dbReference type="NCBI Taxonomy" id="1348616"/>
    <lineage>
        <taxon>Eukaryota</taxon>
        <taxon>Fungi</taxon>
        <taxon>Fungi incertae sedis</taxon>
        <taxon>Mucoromycota</taxon>
        <taxon>Glomeromycotina</taxon>
        <taxon>Glomeromycetes</taxon>
        <taxon>Diversisporales</taxon>
        <taxon>Gigasporaceae</taxon>
        <taxon>Dentiscutata</taxon>
    </lineage>
</organism>
<protein>
    <submittedName>
        <fullName evidence="1">23618_t:CDS:1</fullName>
    </submittedName>
</protein>
<gene>
    <name evidence="1" type="ORF">DERYTH_LOCUS2553</name>
</gene>
<accession>A0A9N8ZEC4</accession>